<dbReference type="Pfam" id="PF13432">
    <property type="entry name" value="TPR_16"/>
    <property type="match status" value="3"/>
</dbReference>
<proteinExistence type="predicted"/>
<reference evidence="3" key="1">
    <citation type="submission" date="2022-05" db="EMBL/GenBank/DDBJ databases">
        <title>Description of a novel species of Leclercia; Leclercia tamurae and the Proposal for a Novel Genus Silvania gen. nov. Containing Two Novel Species Silvania hatchlandensis sp. nov. and Silvania confinis sp. nov. Isolated from the Rhizosphere of Oak.</title>
        <authorList>
            <person name="Maddock D.W."/>
            <person name="Brady C.L."/>
            <person name="Denman S."/>
            <person name="Arnold D."/>
        </authorList>
    </citation>
    <scope>NUCLEOTIDE SEQUENCE</scope>
    <source>
        <strain evidence="3">H6S3</strain>
    </source>
</reference>
<evidence type="ECO:0000313" key="3">
    <source>
        <dbReference type="EMBL" id="MCU6676741.1"/>
    </source>
</evidence>
<dbReference type="RefSeq" id="WP_262660958.1">
    <property type="nucleotide sequence ID" value="NZ_JAMHKS010000064.1"/>
</dbReference>
<dbReference type="PANTHER" id="PTHR12788">
    <property type="entry name" value="PROTEIN-TYROSINE SULFOTRANSFERASE 2"/>
    <property type="match status" value="1"/>
</dbReference>
<dbReference type="Pfam" id="PF14559">
    <property type="entry name" value="TPR_19"/>
    <property type="match status" value="1"/>
</dbReference>
<dbReference type="InterPro" id="IPR026634">
    <property type="entry name" value="TPST-like"/>
</dbReference>
<dbReference type="SUPFAM" id="SSF48452">
    <property type="entry name" value="TPR-like"/>
    <property type="match status" value="2"/>
</dbReference>
<name>A0ABT2R784_9ENTR</name>
<evidence type="ECO:0000313" key="4">
    <source>
        <dbReference type="Proteomes" id="UP001062027"/>
    </source>
</evidence>
<organism evidence="3 4">
    <name type="scientific">Leclercia tamurae</name>
    <dbReference type="NCBI Taxonomy" id="2926467"/>
    <lineage>
        <taxon>Bacteria</taxon>
        <taxon>Pseudomonadati</taxon>
        <taxon>Pseudomonadota</taxon>
        <taxon>Gammaproteobacteria</taxon>
        <taxon>Enterobacterales</taxon>
        <taxon>Enterobacteriaceae</taxon>
        <taxon>Leclercia</taxon>
    </lineage>
</organism>
<dbReference type="InterPro" id="IPR011990">
    <property type="entry name" value="TPR-like_helical_dom_sf"/>
</dbReference>
<protein>
    <submittedName>
        <fullName evidence="3">Sulfotransferase</fullName>
    </submittedName>
</protein>
<sequence>MTGSLTLLRRLVDMREFDALHEACYSLPVISPAEQVLLALAQAHLAQAHLAQAHLGQPEAVRQALAGLVPAALEVDARVDLAAVHLLLGECDAAQALLEATRTEAPDHALLLARLAACYVQRQRGEEAIPLYECSLRLQPDVDVYQQLLRLHLQRENLPQAEETLAAADLFWAGEREHWPAPQAALHDQQLRGLRLELWLARDDNARAETWLESRHAELAEDDYCGLLTGYAQRLAERGRHAQAEDALRRGLRYYPEQPDLYQQQAELAELQGRLPQAISLLHRAIHLAGQQQNKTLPLRLKLASVATQGHPALARQMAEQAIEEAGALTPSPAMDAGQIGQWLAQAQVALAGADAQEQHYSGAEARYLEVLQAYPHLVPALQGLGQLYMQLGRIDEAVGLFEQVLAVDPARGHAALINARRFPQDDETLIRLETLARRPGLSGPVQPGLLLQLAAAWEKRKDYTIAFTLANDANAASRALLRYDPVSHRQGSARIRHAFSRSLYEHRVGIGNDSTLPVFVLGMPRSGTTLVEQILAGHSQIHGAGELGVIPSTIARLERWERHTGSGRHYPDCVDDLSADVVAGITASLLKELRETLPENASEVRHVVDKLPHNFENIGLIKLLFPNARIISVRRDPRDIAISNYFTDYAARHGGMGFAYDLRWIGEQLADHNLMMHHWNQLFPGDILEVRYEDVVSEPEREARRMLEYVGVQWEPQVLDTSELNRPVKTASVWQVRQPIYQTARERWRRYADFLSPLIAGTNAKIVHEPIEMVSLPVPGMQTDGIAHYRQGKLDEAEMLFRRLLHHVPEHATAHFMVGLICVRKGHLADGIAHMEKGHQACPWNVNWRRDLAQAYELAEQPEKAQMLRGRHVGMDDRVMSVIDIDQDDALPLGYSIRTSATAPF</sequence>
<dbReference type="PANTHER" id="PTHR12788:SF10">
    <property type="entry name" value="PROTEIN-TYROSINE SULFOTRANSFERASE"/>
    <property type="match status" value="1"/>
</dbReference>
<dbReference type="InterPro" id="IPR027417">
    <property type="entry name" value="P-loop_NTPase"/>
</dbReference>
<keyword evidence="2" id="KW-0802">TPR repeat</keyword>
<gene>
    <name evidence="3" type="ORF">M8318_03555</name>
</gene>
<keyword evidence="4" id="KW-1185">Reference proteome</keyword>
<dbReference type="PROSITE" id="PS50293">
    <property type="entry name" value="TPR_REGION"/>
    <property type="match status" value="1"/>
</dbReference>
<dbReference type="Gene3D" id="1.25.40.10">
    <property type="entry name" value="Tetratricopeptide repeat domain"/>
    <property type="match status" value="4"/>
</dbReference>
<evidence type="ECO:0000256" key="1">
    <source>
        <dbReference type="ARBA" id="ARBA00022679"/>
    </source>
</evidence>
<dbReference type="PROSITE" id="PS50005">
    <property type="entry name" value="TPR"/>
    <property type="match status" value="2"/>
</dbReference>
<dbReference type="SUPFAM" id="SSF52540">
    <property type="entry name" value="P-loop containing nucleoside triphosphate hydrolases"/>
    <property type="match status" value="1"/>
</dbReference>
<dbReference type="InterPro" id="IPR019734">
    <property type="entry name" value="TPR_rpt"/>
</dbReference>
<dbReference type="Proteomes" id="UP001062027">
    <property type="component" value="Unassembled WGS sequence"/>
</dbReference>
<evidence type="ECO:0000256" key="2">
    <source>
        <dbReference type="PROSITE-ProRule" id="PRU00339"/>
    </source>
</evidence>
<dbReference type="Gene3D" id="3.40.50.300">
    <property type="entry name" value="P-loop containing nucleotide triphosphate hydrolases"/>
    <property type="match status" value="1"/>
</dbReference>
<dbReference type="Pfam" id="PF13469">
    <property type="entry name" value="Sulfotransfer_3"/>
    <property type="match status" value="1"/>
</dbReference>
<comment type="caution">
    <text evidence="3">The sequence shown here is derived from an EMBL/GenBank/DDBJ whole genome shotgun (WGS) entry which is preliminary data.</text>
</comment>
<feature type="repeat" description="TPR" evidence="2">
    <location>
        <begin position="109"/>
        <end position="142"/>
    </location>
</feature>
<keyword evidence="1" id="KW-0808">Transferase</keyword>
<accession>A0ABT2R784</accession>
<feature type="repeat" description="TPR" evidence="2">
    <location>
        <begin position="379"/>
        <end position="412"/>
    </location>
</feature>
<dbReference type="EMBL" id="JAMHKS010000064">
    <property type="protein sequence ID" value="MCU6676741.1"/>
    <property type="molecule type" value="Genomic_DNA"/>
</dbReference>
<dbReference type="SMART" id="SM00028">
    <property type="entry name" value="TPR"/>
    <property type="match status" value="5"/>
</dbReference>